<dbReference type="EMBL" id="MT141494">
    <property type="protein sequence ID" value="QJA63296.1"/>
    <property type="molecule type" value="Genomic_DNA"/>
</dbReference>
<gene>
    <name evidence="2" type="ORF">MM415A01873_0002</name>
    <name evidence="1" type="ORF">MM415B00636_0029</name>
</gene>
<sequence>MPNPLELIAPPEMSPEELLRLKSYGYGDVLKEMFNAMGQDIKSNLRMIPESELTPVTEITPEMYQKGLELGLSPEAGMISKVGKGIGKAISKLDLRQIGEKWEVIKSGKPVAKFDNLEDAYGFIRGGGKKPDIHSAYESIKAEKGYSWVEIADLRDKMGITQTEMEKIIKTNPQKYHLSTGDWSLSDAHVRSGAIGGKLDSMTDRPQLLVKVNPLDESKITDLIKKTHKKHYGFSIKEE</sequence>
<protein>
    <submittedName>
        <fullName evidence="1">Uncharacterized protein</fullName>
    </submittedName>
</protein>
<proteinExistence type="predicted"/>
<accession>A0A6M3IZY9</accession>
<dbReference type="EMBL" id="MT142139">
    <property type="protein sequence ID" value="QJA75071.1"/>
    <property type="molecule type" value="Genomic_DNA"/>
</dbReference>
<evidence type="ECO:0000313" key="1">
    <source>
        <dbReference type="EMBL" id="QJA63296.1"/>
    </source>
</evidence>
<organism evidence="1">
    <name type="scientific">viral metagenome</name>
    <dbReference type="NCBI Taxonomy" id="1070528"/>
    <lineage>
        <taxon>unclassified sequences</taxon>
        <taxon>metagenomes</taxon>
        <taxon>organismal metagenomes</taxon>
    </lineage>
</organism>
<reference evidence="1" key="1">
    <citation type="submission" date="2020-03" db="EMBL/GenBank/DDBJ databases">
        <title>The deep terrestrial virosphere.</title>
        <authorList>
            <person name="Holmfeldt K."/>
            <person name="Nilsson E."/>
            <person name="Simone D."/>
            <person name="Lopez-Fernandez M."/>
            <person name="Wu X."/>
            <person name="de Brujin I."/>
            <person name="Lundin D."/>
            <person name="Andersson A."/>
            <person name="Bertilsson S."/>
            <person name="Dopson M."/>
        </authorList>
    </citation>
    <scope>NUCLEOTIDE SEQUENCE</scope>
    <source>
        <strain evidence="2">MM415A01873</strain>
        <strain evidence="1">MM415B00636</strain>
    </source>
</reference>
<evidence type="ECO:0000313" key="2">
    <source>
        <dbReference type="EMBL" id="QJA75071.1"/>
    </source>
</evidence>
<dbReference type="AlphaFoldDB" id="A0A6M3IZY9"/>
<name>A0A6M3IZY9_9ZZZZ</name>